<dbReference type="Gene3D" id="3.10.105.10">
    <property type="entry name" value="Dipeptide-binding Protein, Domain 3"/>
    <property type="match status" value="1"/>
</dbReference>
<accession>A0A1G8N637</accession>
<proteinExistence type="inferred from homology"/>
<dbReference type="NCBIfam" id="TIGR01409">
    <property type="entry name" value="TAT_signal_seq"/>
    <property type="match status" value="1"/>
</dbReference>
<organism evidence="6 7">
    <name type="scientific">Salipiger marinus</name>
    <dbReference type="NCBI Taxonomy" id="555512"/>
    <lineage>
        <taxon>Bacteria</taxon>
        <taxon>Pseudomonadati</taxon>
        <taxon>Pseudomonadota</taxon>
        <taxon>Alphaproteobacteria</taxon>
        <taxon>Rhodobacterales</taxon>
        <taxon>Roseobacteraceae</taxon>
        <taxon>Salipiger</taxon>
    </lineage>
</organism>
<comment type="similarity">
    <text evidence="2">Belongs to the bacterial solute-binding protein 5 family.</text>
</comment>
<dbReference type="PANTHER" id="PTHR30290">
    <property type="entry name" value="PERIPLASMIC BINDING COMPONENT OF ABC TRANSPORTER"/>
    <property type="match status" value="1"/>
</dbReference>
<dbReference type="PROSITE" id="PS51318">
    <property type="entry name" value="TAT"/>
    <property type="match status" value="1"/>
</dbReference>
<dbReference type="AlphaFoldDB" id="A0A1G8N637"/>
<keyword evidence="3" id="KW-0813">Transport</keyword>
<dbReference type="Pfam" id="PF00496">
    <property type="entry name" value="SBP_bac_5"/>
    <property type="match status" value="1"/>
</dbReference>
<dbReference type="RefSeq" id="WP_089847353.1">
    <property type="nucleotide sequence ID" value="NZ_FNEJ01000009.1"/>
</dbReference>
<comment type="subcellular location">
    <subcellularLocation>
        <location evidence="1">Periplasm</location>
    </subcellularLocation>
</comment>
<reference evidence="6 7" key="1">
    <citation type="submission" date="2016-10" db="EMBL/GenBank/DDBJ databases">
        <authorList>
            <person name="de Groot N.N."/>
        </authorList>
    </citation>
    <scope>NUCLEOTIDE SEQUENCE [LARGE SCALE GENOMIC DNA]</scope>
    <source>
        <strain evidence="6 7">DSM 26424</strain>
    </source>
</reference>
<name>A0A1G8N637_9RHOB</name>
<evidence type="ECO:0000313" key="6">
    <source>
        <dbReference type="EMBL" id="SDI75638.1"/>
    </source>
</evidence>
<dbReference type="GO" id="GO:0030288">
    <property type="term" value="C:outer membrane-bounded periplasmic space"/>
    <property type="evidence" value="ECO:0007669"/>
    <property type="project" value="UniProtKB-ARBA"/>
</dbReference>
<dbReference type="EMBL" id="FNEJ01000009">
    <property type="protein sequence ID" value="SDI75638.1"/>
    <property type="molecule type" value="Genomic_DNA"/>
</dbReference>
<protein>
    <submittedName>
        <fullName evidence="6">Peptide/nickel transport system substrate-binding protein</fullName>
    </submittedName>
</protein>
<dbReference type="Gene3D" id="3.40.190.10">
    <property type="entry name" value="Periplasmic binding protein-like II"/>
    <property type="match status" value="1"/>
</dbReference>
<evidence type="ECO:0000259" key="5">
    <source>
        <dbReference type="Pfam" id="PF00496"/>
    </source>
</evidence>
<evidence type="ECO:0000313" key="7">
    <source>
        <dbReference type="Proteomes" id="UP000199093"/>
    </source>
</evidence>
<evidence type="ECO:0000256" key="2">
    <source>
        <dbReference type="ARBA" id="ARBA00005695"/>
    </source>
</evidence>
<dbReference type="InterPro" id="IPR030678">
    <property type="entry name" value="Peptide/Ni-bd"/>
</dbReference>
<dbReference type="SUPFAM" id="SSF53850">
    <property type="entry name" value="Periplasmic binding protein-like II"/>
    <property type="match status" value="1"/>
</dbReference>
<dbReference type="GO" id="GO:0043190">
    <property type="term" value="C:ATP-binding cassette (ABC) transporter complex"/>
    <property type="evidence" value="ECO:0007669"/>
    <property type="project" value="InterPro"/>
</dbReference>
<evidence type="ECO:0000256" key="4">
    <source>
        <dbReference type="ARBA" id="ARBA00022729"/>
    </source>
</evidence>
<dbReference type="GO" id="GO:0015833">
    <property type="term" value="P:peptide transport"/>
    <property type="evidence" value="ECO:0007669"/>
    <property type="project" value="TreeGrafter"/>
</dbReference>
<dbReference type="InterPro" id="IPR019546">
    <property type="entry name" value="TAT_signal_bac_arc"/>
</dbReference>
<dbReference type="InterPro" id="IPR000914">
    <property type="entry name" value="SBP_5_dom"/>
</dbReference>
<sequence length="558" mass="61577">MTPCHDPHWIHPAARAEAVALARGQQSRRDFLTRVTALGVGAGAAYALAGLPRPAMAQTDPTGPGPTTLRIQMEVRPLRDPRTFDWSEIANFTRGWLEYLVEYSHDGSLRGMLLDSWQANDDATSYLLRVRPGVVWTTGEPFGSADVARNFDYWCDRSVEGNSMASRLQALIDPETDRLRAGAVEVLDDLTLRLHLSQPDVALMAGLSDYPAAVVHMRHDPASMLTDPVGTGPYLPESLDPARRAVLVRNRAHRWWGDAAEGWGGATLDRIEFLDYGTDPAAWLAAAEAGEIDMLYENVGDFIDLADQMGWTRSEVQTGATVVLRGNQDALVDGRAIYADLRVRRALQLAIDNAVCLELGDAGRGQVAENHHVAPIHPDYAPVGGTEYDPARARALIEEADLAGVEHEIVTLDDGLTRRTGDAAAAMLRDAGIKVRRRVLPGSAFWQDWRSYPLSITEWNHRPLGVQILALAYRSGEAWNETGYANPEFDALLARALTIADAEERRSLMAEIEQMLQDDAVIVQPFWRSLYRHSRPGVTGADMHPSFEIHLYRLGITA</sequence>
<keyword evidence="4" id="KW-0732">Signal</keyword>
<dbReference type="PANTHER" id="PTHR30290:SF10">
    <property type="entry name" value="PERIPLASMIC OLIGOPEPTIDE-BINDING PROTEIN-RELATED"/>
    <property type="match status" value="1"/>
</dbReference>
<dbReference type="Proteomes" id="UP000199093">
    <property type="component" value="Unassembled WGS sequence"/>
</dbReference>
<feature type="domain" description="Solute-binding protein family 5" evidence="5">
    <location>
        <begin position="110"/>
        <end position="462"/>
    </location>
</feature>
<evidence type="ECO:0000256" key="1">
    <source>
        <dbReference type="ARBA" id="ARBA00004418"/>
    </source>
</evidence>
<dbReference type="OrthoDB" id="9803988at2"/>
<gene>
    <name evidence="6" type="ORF">SAMN04487993_1009176</name>
</gene>
<keyword evidence="7" id="KW-1185">Reference proteome</keyword>
<dbReference type="GO" id="GO:1904680">
    <property type="term" value="F:peptide transmembrane transporter activity"/>
    <property type="evidence" value="ECO:0007669"/>
    <property type="project" value="TreeGrafter"/>
</dbReference>
<dbReference type="PIRSF" id="PIRSF002741">
    <property type="entry name" value="MppA"/>
    <property type="match status" value="1"/>
</dbReference>
<evidence type="ECO:0000256" key="3">
    <source>
        <dbReference type="ARBA" id="ARBA00022448"/>
    </source>
</evidence>
<dbReference type="InterPro" id="IPR006311">
    <property type="entry name" value="TAT_signal"/>
</dbReference>
<dbReference type="CDD" id="cd08503">
    <property type="entry name" value="PBP2_NikA_DppA_OppA_like_17"/>
    <property type="match status" value="1"/>
</dbReference>
<dbReference type="STRING" id="555512.SAMN04487993_1009176"/>
<dbReference type="InterPro" id="IPR039424">
    <property type="entry name" value="SBP_5"/>
</dbReference>